<dbReference type="AlphaFoldDB" id="A0A5F8ANL4"/>
<dbReference type="PANTHER" id="PTHR12138:SF160">
    <property type="entry name" value="COILED-COIL DOMAIN CONTAINING 122"/>
    <property type="match status" value="1"/>
</dbReference>
<sequence length="153" mass="16971">MGFYHVGQAGLELLSSGDTPALASQSTGITGVSHHTWHFFFFFFMRQGLAMLPRLECRSATSAHCNLHFPGSSDPPTSASGVAGTTGARHHAWLISFLFFFSFLVKMVSLCSPGWSRTPELKQSACSFPKCWDCRREPPHPGLFFLFKRNQPS</sequence>
<dbReference type="Proteomes" id="UP000006718">
    <property type="component" value="Chromosome 7"/>
</dbReference>
<accession>A0A5F8ANL4</accession>
<keyword evidence="2" id="KW-1185">Reference proteome</keyword>
<dbReference type="PRINTS" id="PR02045">
    <property type="entry name" value="F138DOMAIN"/>
</dbReference>
<evidence type="ECO:0000313" key="1">
    <source>
        <dbReference type="Ensembl" id="ENSMMUP00000079519.1"/>
    </source>
</evidence>
<proteinExistence type="predicted"/>
<name>A0A5F8ANL4_MACMU</name>
<reference evidence="1" key="2">
    <citation type="submission" date="2019-01" db="EMBL/GenBank/DDBJ databases">
        <authorList>
            <person name="Graves T."/>
            <person name="Eichler E.E."/>
            <person name="Wilson R.K."/>
        </authorList>
    </citation>
    <scope>NUCLEOTIDE SEQUENCE [LARGE SCALE GENOMIC DNA]</scope>
    <source>
        <strain evidence="1">17573</strain>
    </source>
</reference>
<protein>
    <submittedName>
        <fullName evidence="1">Uncharacterized protein</fullName>
    </submittedName>
</protein>
<organism evidence="1 2">
    <name type="scientific">Macaca mulatta</name>
    <name type="common">Rhesus macaque</name>
    <dbReference type="NCBI Taxonomy" id="9544"/>
    <lineage>
        <taxon>Eukaryota</taxon>
        <taxon>Metazoa</taxon>
        <taxon>Chordata</taxon>
        <taxon>Craniata</taxon>
        <taxon>Vertebrata</taxon>
        <taxon>Euteleostomi</taxon>
        <taxon>Mammalia</taxon>
        <taxon>Eutheria</taxon>
        <taxon>Euarchontoglires</taxon>
        <taxon>Primates</taxon>
        <taxon>Haplorrhini</taxon>
        <taxon>Catarrhini</taxon>
        <taxon>Cercopithecidae</taxon>
        <taxon>Cercopithecinae</taxon>
        <taxon>Macaca</taxon>
    </lineage>
</organism>
<dbReference type="Ensembl" id="ENSMMUT00000083176.1">
    <property type="protein sequence ID" value="ENSMMUP00000079519.1"/>
    <property type="gene ID" value="ENSMMUG00000064021.1"/>
</dbReference>
<reference evidence="1" key="4">
    <citation type="submission" date="2025-09" db="UniProtKB">
        <authorList>
            <consortium name="Ensembl"/>
        </authorList>
    </citation>
    <scope>IDENTIFICATION</scope>
    <source>
        <strain evidence="1">17573</strain>
    </source>
</reference>
<dbReference type="PANTHER" id="PTHR12138">
    <property type="entry name" value="PRIMATE-EXPANDED PROTEIN FAMILY"/>
    <property type="match status" value="1"/>
</dbReference>
<dbReference type="InParanoid" id="A0A5F8ANL4"/>
<dbReference type="VEuPathDB" id="HostDB:ENSMMUG00000064021"/>
<dbReference type="GeneTree" id="ENSGT00940000165497"/>
<reference evidence="2" key="1">
    <citation type="journal article" date="2007" name="Science">
        <title>Evolutionary and biomedical insights from the rhesus macaque genome.</title>
        <authorList>
            <person name="Gibbs R.A."/>
            <person name="Rogers J."/>
            <person name="Katze M.G."/>
            <person name="Bumgarner R."/>
            <person name="Weinstock G.M."/>
            <person name="Mardis E.R."/>
            <person name="Remington K.A."/>
            <person name="Strausberg R.L."/>
            <person name="Venter J.C."/>
            <person name="Wilson R.K."/>
            <person name="Batzer M.A."/>
            <person name="Bustamante C.D."/>
            <person name="Eichler E.E."/>
            <person name="Hahn M.W."/>
            <person name="Hardison R.C."/>
            <person name="Makova K.D."/>
            <person name="Miller W."/>
            <person name="Milosavljevic A."/>
            <person name="Palermo R.E."/>
            <person name="Siepel A."/>
            <person name="Sikela J.M."/>
            <person name="Attaway T."/>
            <person name="Bell S."/>
            <person name="Bernard K.E."/>
            <person name="Buhay C.J."/>
            <person name="Chandrabose M.N."/>
            <person name="Dao M."/>
            <person name="Davis C."/>
            <person name="Delehaunty K.D."/>
            <person name="Ding Y."/>
            <person name="Dinh H.H."/>
            <person name="Dugan-Rocha S."/>
            <person name="Fulton L.A."/>
            <person name="Gabisi R.A."/>
            <person name="Garner T.T."/>
            <person name="Godfrey J."/>
            <person name="Hawes A.C."/>
            <person name="Hernandez J."/>
            <person name="Hines S."/>
            <person name="Holder M."/>
            <person name="Hume J."/>
            <person name="Jhangiani S.N."/>
            <person name="Joshi V."/>
            <person name="Khan Z.M."/>
            <person name="Kirkness E.F."/>
            <person name="Cree A."/>
            <person name="Fowler R.G."/>
            <person name="Lee S."/>
            <person name="Lewis L.R."/>
            <person name="Li Z."/>
            <person name="Liu Y.-S."/>
            <person name="Moore S.M."/>
            <person name="Muzny D."/>
            <person name="Nazareth L.V."/>
            <person name="Ngo D.N."/>
            <person name="Okwuonu G.O."/>
            <person name="Pai G."/>
            <person name="Parker D."/>
            <person name="Paul H.A."/>
            <person name="Pfannkoch C."/>
            <person name="Pohl C.S."/>
            <person name="Rogers Y.-H.C."/>
            <person name="Ruiz S.J."/>
            <person name="Sabo A."/>
            <person name="Santibanez J."/>
            <person name="Schneider B.W."/>
            <person name="Smith S.M."/>
            <person name="Sodergren E."/>
            <person name="Svatek A.F."/>
            <person name="Utterback T.R."/>
            <person name="Vattathil S."/>
            <person name="Warren W."/>
            <person name="White C.S."/>
            <person name="Chinwalla A.T."/>
            <person name="Feng Y."/>
            <person name="Halpern A.L."/>
            <person name="Hillier L.W."/>
            <person name="Huang X."/>
            <person name="Minx P."/>
            <person name="Nelson J.O."/>
            <person name="Pepin K.H."/>
            <person name="Qin X."/>
            <person name="Sutton G.G."/>
            <person name="Venter E."/>
            <person name="Walenz B.P."/>
            <person name="Wallis J.W."/>
            <person name="Worley K.C."/>
            <person name="Yang S.-P."/>
            <person name="Jones S.M."/>
            <person name="Marra M.A."/>
            <person name="Rocchi M."/>
            <person name="Schein J.E."/>
            <person name="Baertsch R."/>
            <person name="Clarke L."/>
            <person name="Csuros M."/>
            <person name="Glasscock J."/>
            <person name="Harris R.A."/>
            <person name="Havlak P."/>
            <person name="Jackson A.R."/>
            <person name="Jiang H."/>
            <person name="Liu Y."/>
            <person name="Messina D.N."/>
            <person name="Shen Y."/>
            <person name="Song H.X.-Z."/>
            <person name="Wylie T."/>
            <person name="Zhang L."/>
            <person name="Birney E."/>
            <person name="Han K."/>
            <person name="Konkel M.K."/>
            <person name="Lee J."/>
            <person name="Smit A.F.A."/>
            <person name="Ullmer B."/>
            <person name="Wang H."/>
            <person name="Xing J."/>
            <person name="Burhans R."/>
            <person name="Cheng Z."/>
            <person name="Karro J.E."/>
            <person name="Ma J."/>
            <person name="Raney B."/>
            <person name="She X."/>
            <person name="Cox M.J."/>
            <person name="Demuth J.P."/>
            <person name="Dumas L.J."/>
            <person name="Han S.-G."/>
            <person name="Hopkins J."/>
            <person name="Karimpour-Fard A."/>
            <person name="Kim Y.H."/>
            <person name="Pollack J.R."/>
            <person name="Vinar T."/>
            <person name="Addo-Quaye C."/>
            <person name="Degenhardt J."/>
            <person name="Denby A."/>
            <person name="Hubisz M.J."/>
            <person name="Indap A."/>
            <person name="Kosiol C."/>
            <person name="Lahn B.T."/>
            <person name="Lawson H.A."/>
            <person name="Marklein A."/>
            <person name="Nielsen R."/>
            <person name="Vallender E.J."/>
            <person name="Clark A.G."/>
            <person name="Ferguson B."/>
            <person name="Hernandez R.D."/>
            <person name="Hirani K."/>
            <person name="Kehrer-Sawatzki H."/>
            <person name="Kolb J."/>
            <person name="Patil S."/>
            <person name="Pu L.-L."/>
            <person name="Ren Y."/>
            <person name="Smith D.G."/>
            <person name="Wheeler D.A."/>
            <person name="Schenck I."/>
            <person name="Ball E.V."/>
            <person name="Chen R."/>
            <person name="Cooper D.N."/>
            <person name="Giardine B."/>
            <person name="Hsu F."/>
            <person name="Kent W.J."/>
            <person name="Lesk A."/>
            <person name="Nelson D.L."/>
            <person name="O'brien W.E."/>
            <person name="Pruefer K."/>
            <person name="Stenson P.D."/>
            <person name="Wallace J.C."/>
            <person name="Ke H."/>
            <person name="Liu X.-M."/>
            <person name="Wang P."/>
            <person name="Xiang A.P."/>
            <person name="Yang F."/>
            <person name="Barber G.P."/>
            <person name="Haussler D."/>
            <person name="Karolchik D."/>
            <person name="Kern A.D."/>
            <person name="Kuhn R.M."/>
            <person name="Smith K.E."/>
            <person name="Zwieg A.S."/>
        </authorList>
    </citation>
    <scope>NUCLEOTIDE SEQUENCE [LARGE SCALE GENOMIC DNA]</scope>
    <source>
        <strain evidence="2">17573</strain>
    </source>
</reference>
<evidence type="ECO:0000313" key="2">
    <source>
        <dbReference type="Proteomes" id="UP000006718"/>
    </source>
</evidence>
<dbReference type="Bgee" id="ENSMMUG00000064021">
    <property type="expression patterns" value="Expressed in spleen and 20 other cell types or tissues"/>
</dbReference>
<reference evidence="1" key="3">
    <citation type="submission" date="2025-08" db="UniProtKB">
        <authorList>
            <consortium name="Ensembl"/>
        </authorList>
    </citation>
    <scope>IDENTIFICATION</scope>
    <source>
        <strain evidence="1">17573</strain>
    </source>
</reference>